<feature type="transmembrane region" description="Helical" evidence="5">
    <location>
        <begin position="147"/>
        <end position="168"/>
    </location>
</feature>
<dbReference type="InterPro" id="IPR037185">
    <property type="entry name" value="EmrE-like"/>
</dbReference>
<feature type="transmembrane region" description="Helical" evidence="5">
    <location>
        <begin position="210"/>
        <end position="229"/>
    </location>
</feature>
<proteinExistence type="predicted"/>
<dbReference type="EMBL" id="PRLP01000012">
    <property type="protein sequence ID" value="PPC78773.1"/>
    <property type="molecule type" value="Genomic_DNA"/>
</dbReference>
<protein>
    <submittedName>
        <fullName evidence="7">EamA family transporter</fullName>
    </submittedName>
</protein>
<evidence type="ECO:0000313" key="7">
    <source>
        <dbReference type="EMBL" id="PPC78773.1"/>
    </source>
</evidence>
<dbReference type="Proteomes" id="UP000238196">
    <property type="component" value="Unassembled WGS sequence"/>
</dbReference>
<dbReference type="PANTHER" id="PTHR32322:SF9">
    <property type="entry name" value="AMINO-ACID METABOLITE EFFLUX PUMP-RELATED"/>
    <property type="match status" value="1"/>
</dbReference>
<keyword evidence="2 5" id="KW-0812">Transmembrane</keyword>
<dbReference type="InterPro" id="IPR000620">
    <property type="entry name" value="EamA_dom"/>
</dbReference>
<keyword evidence="4 5" id="KW-0472">Membrane</keyword>
<accession>A0A2S5KVN3</accession>
<dbReference type="OrthoDB" id="7331126at2"/>
<feature type="transmembrane region" description="Helical" evidence="5">
    <location>
        <begin position="7"/>
        <end position="24"/>
    </location>
</feature>
<organism evidence="7 8">
    <name type="scientific">Proteobacteria bacterium 228</name>
    <dbReference type="NCBI Taxonomy" id="2083153"/>
    <lineage>
        <taxon>Bacteria</taxon>
        <taxon>Pseudomonadati</taxon>
        <taxon>Pseudomonadota</taxon>
    </lineage>
</organism>
<evidence type="ECO:0000256" key="1">
    <source>
        <dbReference type="ARBA" id="ARBA00004141"/>
    </source>
</evidence>
<feature type="transmembrane region" description="Helical" evidence="5">
    <location>
        <begin position="124"/>
        <end position="141"/>
    </location>
</feature>
<feature type="domain" description="EamA" evidence="6">
    <location>
        <begin position="149"/>
        <end position="281"/>
    </location>
</feature>
<feature type="transmembrane region" description="Helical" evidence="5">
    <location>
        <begin position="30"/>
        <end position="54"/>
    </location>
</feature>
<dbReference type="AlphaFoldDB" id="A0A2S5KVN3"/>
<feature type="domain" description="EamA" evidence="6">
    <location>
        <begin position="10"/>
        <end position="136"/>
    </location>
</feature>
<keyword evidence="3 5" id="KW-1133">Transmembrane helix</keyword>
<dbReference type="PANTHER" id="PTHR32322">
    <property type="entry name" value="INNER MEMBRANE TRANSPORTER"/>
    <property type="match status" value="1"/>
</dbReference>
<comment type="subcellular location">
    <subcellularLocation>
        <location evidence="1">Membrane</location>
        <topology evidence="1">Multi-pass membrane protein</topology>
    </subcellularLocation>
</comment>
<name>A0A2S5KVN3_9PROT</name>
<dbReference type="InterPro" id="IPR050638">
    <property type="entry name" value="AA-Vitamin_Transporters"/>
</dbReference>
<evidence type="ECO:0000313" key="8">
    <source>
        <dbReference type="Proteomes" id="UP000238196"/>
    </source>
</evidence>
<dbReference type="GO" id="GO:0016020">
    <property type="term" value="C:membrane"/>
    <property type="evidence" value="ECO:0007669"/>
    <property type="project" value="UniProtKB-SubCell"/>
</dbReference>
<feature type="transmembrane region" description="Helical" evidence="5">
    <location>
        <begin position="180"/>
        <end position="198"/>
    </location>
</feature>
<dbReference type="SUPFAM" id="SSF103481">
    <property type="entry name" value="Multidrug resistance efflux transporter EmrE"/>
    <property type="match status" value="2"/>
</dbReference>
<evidence type="ECO:0000256" key="3">
    <source>
        <dbReference type="ARBA" id="ARBA00022989"/>
    </source>
</evidence>
<feature type="transmembrane region" description="Helical" evidence="5">
    <location>
        <begin position="66"/>
        <end position="86"/>
    </location>
</feature>
<feature type="transmembrane region" description="Helical" evidence="5">
    <location>
        <begin position="241"/>
        <end position="260"/>
    </location>
</feature>
<evidence type="ECO:0000256" key="2">
    <source>
        <dbReference type="ARBA" id="ARBA00022692"/>
    </source>
</evidence>
<sequence>MKAKDLAAYLFLAFTWGVSFLVLVKVVHSFGWVGAVTFRCLVAGSALGIIAAMLRKKLQFGDRWHHFAIVGATTVAGQLIGLSFGTPLIGTAMAAILVASIPIFSMVMAQLWGLERATPRSMTGLLLGFAGIIMLVGFPSAPITHSFIIGCAACLLASLSAAFGSNYASLHLKGVGSFEVTMASFLAGGLMTMPLLFAVPVPVRPQALDYLFLLILGCGMSALTYVIYFRLVATIGATKTISVEFVVTLVAMVIGALLLGEHLSTLQLIGSVIIFCGCALALGLIPQRRAPALELDI</sequence>
<gene>
    <name evidence="7" type="ORF">C4K68_04520</name>
</gene>
<evidence type="ECO:0000256" key="4">
    <source>
        <dbReference type="ARBA" id="ARBA00023136"/>
    </source>
</evidence>
<feature type="transmembrane region" description="Helical" evidence="5">
    <location>
        <begin position="92"/>
        <end position="112"/>
    </location>
</feature>
<dbReference type="Pfam" id="PF00892">
    <property type="entry name" value="EamA"/>
    <property type="match status" value="2"/>
</dbReference>
<reference evidence="7 8" key="1">
    <citation type="submission" date="2018-02" db="EMBL/GenBank/DDBJ databases">
        <title>novel marine gammaproteobacteria from coastal saline agro ecosystem.</title>
        <authorList>
            <person name="Krishnan R."/>
            <person name="Ramesh Kumar N."/>
        </authorList>
    </citation>
    <scope>NUCLEOTIDE SEQUENCE [LARGE SCALE GENOMIC DNA]</scope>
    <source>
        <strain evidence="7 8">228</strain>
    </source>
</reference>
<comment type="caution">
    <text evidence="7">The sequence shown here is derived from an EMBL/GenBank/DDBJ whole genome shotgun (WGS) entry which is preliminary data.</text>
</comment>
<evidence type="ECO:0000256" key="5">
    <source>
        <dbReference type="SAM" id="Phobius"/>
    </source>
</evidence>
<evidence type="ECO:0000259" key="6">
    <source>
        <dbReference type="Pfam" id="PF00892"/>
    </source>
</evidence>
<feature type="transmembrane region" description="Helical" evidence="5">
    <location>
        <begin position="266"/>
        <end position="285"/>
    </location>
</feature>